<evidence type="ECO:0000256" key="1">
    <source>
        <dbReference type="SAM" id="SignalP"/>
    </source>
</evidence>
<keyword evidence="3" id="KW-1185">Reference proteome</keyword>
<dbReference type="HOGENOM" id="CLU_2761204_0_0_1"/>
<sequence length="70" mass="7381">MALGHYSAYRLAQALALALAFNKVRGQPYHSPDPSPASPGVRPWWPGPPAIIYGQGFFGTTGQPIVSSGT</sequence>
<proteinExistence type="predicted"/>
<dbReference type="Proteomes" id="UP000017836">
    <property type="component" value="Unassembled WGS sequence"/>
</dbReference>
<feature type="chain" id="PRO_5004806779" evidence="1">
    <location>
        <begin position="27"/>
        <end position="70"/>
    </location>
</feature>
<name>W1NRZ8_AMBTC</name>
<gene>
    <name evidence="2" type="ORF">AMTR_s00328p00003340</name>
</gene>
<dbReference type="EMBL" id="KI396235">
    <property type="protein sequence ID" value="ERM97524.1"/>
    <property type="molecule type" value="Genomic_DNA"/>
</dbReference>
<evidence type="ECO:0000313" key="3">
    <source>
        <dbReference type="Proteomes" id="UP000017836"/>
    </source>
</evidence>
<organism evidence="2 3">
    <name type="scientific">Amborella trichopoda</name>
    <dbReference type="NCBI Taxonomy" id="13333"/>
    <lineage>
        <taxon>Eukaryota</taxon>
        <taxon>Viridiplantae</taxon>
        <taxon>Streptophyta</taxon>
        <taxon>Embryophyta</taxon>
        <taxon>Tracheophyta</taxon>
        <taxon>Spermatophyta</taxon>
        <taxon>Magnoliopsida</taxon>
        <taxon>Amborellales</taxon>
        <taxon>Amborellaceae</taxon>
        <taxon>Amborella</taxon>
    </lineage>
</organism>
<protein>
    <submittedName>
        <fullName evidence="2">Uncharacterized protein</fullName>
    </submittedName>
</protein>
<dbReference type="Gramene" id="ERM97524">
    <property type="protein sequence ID" value="ERM97524"/>
    <property type="gene ID" value="AMTR_s00328p00003340"/>
</dbReference>
<feature type="signal peptide" evidence="1">
    <location>
        <begin position="1"/>
        <end position="26"/>
    </location>
</feature>
<evidence type="ECO:0000313" key="2">
    <source>
        <dbReference type="EMBL" id="ERM97524.1"/>
    </source>
</evidence>
<keyword evidence="1" id="KW-0732">Signal</keyword>
<accession>W1NRZ8</accession>
<dbReference type="AlphaFoldDB" id="W1NRZ8"/>
<reference evidence="3" key="1">
    <citation type="journal article" date="2013" name="Science">
        <title>The Amborella genome and the evolution of flowering plants.</title>
        <authorList>
            <consortium name="Amborella Genome Project"/>
        </authorList>
    </citation>
    <scope>NUCLEOTIDE SEQUENCE [LARGE SCALE GENOMIC DNA]</scope>
</reference>